<evidence type="ECO:0000313" key="3">
    <source>
        <dbReference type="Proteomes" id="UP000297245"/>
    </source>
</evidence>
<dbReference type="AlphaFoldDB" id="A0A4V4HDU8"/>
<feature type="region of interest" description="Disordered" evidence="1">
    <location>
        <begin position="68"/>
        <end position="96"/>
    </location>
</feature>
<feature type="compositionally biased region" description="Acidic residues" evidence="1">
    <location>
        <begin position="81"/>
        <end position="91"/>
    </location>
</feature>
<dbReference type="GO" id="GO:0032044">
    <property type="term" value="C:DSIF complex"/>
    <property type="evidence" value="ECO:0007669"/>
    <property type="project" value="TreeGrafter"/>
</dbReference>
<organism evidence="2 3">
    <name type="scientific">Dendrothele bispora (strain CBS 962.96)</name>
    <dbReference type="NCBI Taxonomy" id="1314807"/>
    <lineage>
        <taxon>Eukaryota</taxon>
        <taxon>Fungi</taxon>
        <taxon>Dikarya</taxon>
        <taxon>Basidiomycota</taxon>
        <taxon>Agaricomycotina</taxon>
        <taxon>Agaricomycetes</taxon>
        <taxon>Agaricomycetidae</taxon>
        <taxon>Agaricales</taxon>
        <taxon>Agaricales incertae sedis</taxon>
        <taxon>Dendrothele</taxon>
    </lineage>
</organism>
<name>A0A4V4HDU8_DENBC</name>
<dbReference type="OrthoDB" id="3048815at2759"/>
<feature type="compositionally biased region" description="Pro residues" evidence="1">
    <location>
        <begin position="383"/>
        <end position="399"/>
    </location>
</feature>
<dbReference type="PANTHER" id="PTHR11125">
    <property type="entry name" value="SUPPRESSOR OF TY 5"/>
    <property type="match status" value="1"/>
</dbReference>
<proteinExistence type="predicted"/>
<keyword evidence="3" id="KW-1185">Reference proteome</keyword>
<dbReference type="Proteomes" id="UP000297245">
    <property type="component" value="Unassembled WGS sequence"/>
</dbReference>
<dbReference type="GO" id="GO:0032784">
    <property type="term" value="P:regulation of DNA-templated transcription elongation"/>
    <property type="evidence" value="ECO:0007669"/>
    <property type="project" value="InterPro"/>
</dbReference>
<feature type="compositionally biased region" description="Low complexity" evidence="1">
    <location>
        <begin position="400"/>
        <end position="413"/>
    </location>
</feature>
<reference evidence="2 3" key="1">
    <citation type="journal article" date="2019" name="Nat. Ecol. Evol.">
        <title>Megaphylogeny resolves global patterns of mushroom evolution.</title>
        <authorList>
            <person name="Varga T."/>
            <person name="Krizsan K."/>
            <person name="Foldi C."/>
            <person name="Dima B."/>
            <person name="Sanchez-Garcia M."/>
            <person name="Sanchez-Ramirez S."/>
            <person name="Szollosi G.J."/>
            <person name="Szarkandi J.G."/>
            <person name="Papp V."/>
            <person name="Albert L."/>
            <person name="Andreopoulos W."/>
            <person name="Angelini C."/>
            <person name="Antonin V."/>
            <person name="Barry K.W."/>
            <person name="Bougher N.L."/>
            <person name="Buchanan P."/>
            <person name="Buyck B."/>
            <person name="Bense V."/>
            <person name="Catcheside P."/>
            <person name="Chovatia M."/>
            <person name="Cooper J."/>
            <person name="Damon W."/>
            <person name="Desjardin D."/>
            <person name="Finy P."/>
            <person name="Geml J."/>
            <person name="Haridas S."/>
            <person name="Hughes K."/>
            <person name="Justo A."/>
            <person name="Karasinski D."/>
            <person name="Kautmanova I."/>
            <person name="Kiss B."/>
            <person name="Kocsube S."/>
            <person name="Kotiranta H."/>
            <person name="LaButti K.M."/>
            <person name="Lechner B.E."/>
            <person name="Liimatainen K."/>
            <person name="Lipzen A."/>
            <person name="Lukacs Z."/>
            <person name="Mihaltcheva S."/>
            <person name="Morgado L.N."/>
            <person name="Niskanen T."/>
            <person name="Noordeloos M.E."/>
            <person name="Ohm R.A."/>
            <person name="Ortiz-Santana B."/>
            <person name="Ovrebo C."/>
            <person name="Racz N."/>
            <person name="Riley R."/>
            <person name="Savchenko A."/>
            <person name="Shiryaev A."/>
            <person name="Soop K."/>
            <person name="Spirin V."/>
            <person name="Szebenyi C."/>
            <person name="Tomsovsky M."/>
            <person name="Tulloss R.E."/>
            <person name="Uehling J."/>
            <person name="Grigoriev I.V."/>
            <person name="Vagvolgyi C."/>
            <person name="Papp T."/>
            <person name="Martin F.M."/>
            <person name="Miettinen O."/>
            <person name="Hibbett D.S."/>
            <person name="Nagy L.G."/>
        </authorList>
    </citation>
    <scope>NUCLEOTIDE SEQUENCE [LARGE SCALE GENOMIC DNA]</scope>
    <source>
        <strain evidence="2 3">CBS 962.96</strain>
    </source>
</reference>
<dbReference type="GO" id="GO:0006368">
    <property type="term" value="P:transcription elongation by RNA polymerase II"/>
    <property type="evidence" value="ECO:0007669"/>
    <property type="project" value="TreeGrafter"/>
</dbReference>
<sequence>MACRPGLARVFQRLLTPSLFPSYFQRVRRLGGALPLVDPVDMCKLLVNYVSYSSMSRNPFVDHEAYEDDDEEYGFGGEGGGEGDNEEDEDLPSWVDRSGVNWDDEDMIDTSTRLDIEEFADHLAQRYTAPTIGETSRISAHAQEVEPALRKALMTEETTQSFWRVKCKPGTETDLVFDIMQHQIEVSPAIPTLPHSYPSTIPPASEAVQLIQTFAQSATAAVDEISDTVARVLGIKSLPELWRKAIDATILDPDEAQENPLRGLERFNDLVPELLLSCASSGNDGVCHPSGPLTNVTRLPEQNNSDLKQQWRCEDTSQVFSAFSVADNPGSIYLEAFLTRFPQPQSWVRVTKGMYSGDVGLVLRREITTSMRRLVLLLVPRLPAPPSRATPPPRPPHPNHPLSWEADPSFDPLPLSPPQTPSPVALGKRKHTDKKFEQRLFIIGEFPHFTQTGHKRYQHRTVLYEHGLRVCCLGYSSVTQVDVVMDHCTRLLFRASGHPALNHVPLPVCDDWVFFVEEKVEVIHSAPLTIHQVLNPGVPDQTYLKNATVVNVNVDTCTVHLDDYEAFREEDTSFEVKKVNIRKILKTGDSVIVEVGDMKGRYGFVLSSWGDEVEVGETGDRVGQSFFVHPNVCRLSNARDDTVVPWLNRHITIIRGQYRGYTGIVLDTFPPRPLYTMLEVKILNLLLAVRIRHDDVHDTCANRPLQEAFPLRLHQRHFMQATWGLSFAPNVDTSQVDPHTGREIVPQDLLIRQPDQPWLEVPVIVVKGSLKHRGTVKRVERNHRVSSGLKVDVELNYASAEFGVSPRFTFDYSWVRDPTTGLPLHIRYPLHGRQKYWEPLSRVKAVLVPNPKFSTAPARALAPSLPTPTWNGGDFVDPFQTSEATASDASSSSPASPVHWAVDPRLDGKEFFVRWQPDEGLGMAKVAAKPDCTLGRVLLSDGGENWFVPPHEIFDLMLSVKPTTNKAALVVVRGEHIGKSLRQIFCKYVDGVEEPVITAAVYDKWGTSAEKQIEPYVEVRAEDCAFATSEPNKSLFKEEIDKLRKAARKTESGKTKRLYKPKPR</sequence>
<evidence type="ECO:0000313" key="2">
    <source>
        <dbReference type="EMBL" id="THU88325.1"/>
    </source>
</evidence>
<evidence type="ECO:0008006" key="4">
    <source>
        <dbReference type="Google" id="ProtNLM"/>
    </source>
</evidence>
<evidence type="ECO:0000256" key="1">
    <source>
        <dbReference type="SAM" id="MobiDB-lite"/>
    </source>
</evidence>
<feature type="region of interest" description="Disordered" evidence="1">
    <location>
        <begin position="383"/>
        <end position="429"/>
    </location>
</feature>
<dbReference type="GO" id="GO:0003729">
    <property type="term" value="F:mRNA binding"/>
    <property type="evidence" value="ECO:0007669"/>
    <property type="project" value="TreeGrafter"/>
</dbReference>
<dbReference type="GO" id="GO:0006357">
    <property type="term" value="P:regulation of transcription by RNA polymerase II"/>
    <property type="evidence" value="ECO:0007669"/>
    <property type="project" value="InterPro"/>
</dbReference>
<protein>
    <recommendedName>
        <fullName evidence="4">Chromatin elongation factor spt5</fullName>
    </recommendedName>
</protein>
<dbReference type="EMBL" id="ML179413">
    <property type="protein sequence ID" value="THU88325.1"/>
    <property type="molecule type" value="Genomic_DNA"/>
</dbReference>
<accession>A0A4V4HDU8</accession>
<dbReference type="PANTHER" id="PTHR11125:SF7">
    <property type="entry name" value="TRANSCRIPTION ELONGATION FACTOR SPT5"/>
    <property type="match status" value="1"/>
</dbReference>
<gene>
    <name evidence="2" type="ORF">K435DRAFT_803597</name>
</gene>
<dbReference type="InterPro" id="IPR039659">
    <property type="entry name" value="SPT5"/>
</dbReference>